<dbReference type="Ensembl" id="ENSACLT00000084946.1">
    <property type="protein sequence ID" value="ENSACLP00000073536.1"/>
    <property type="gene ID" value="ENSACLG00000032489.1"/>
</dbReference>
<keyword evidence="2" id="KW-1185">Reference proteome</keyword>
<dbReference type="AlphaFoldDB" id="A0AAX7VAR7"/>
<reference evidence="1" key="2">
    <citation type="submission" date="2025-08" db="UniProtKB">
        <authorList>
            <consortium name="Ensembl"/>
        </authorList>
    </citation>
    <scope>IDENTIFICATION</scope>
</reference>
<accession>A0AAX7VAR7</accession>
<evidence type="ECO:0000313" key="2">
    <source>
        <dbReference type="Proteomes" id="UP000265100"/>
    </source>
</evidence>
<name>A0AAX7VAR7_ASTCA</name>
<dbReference type="Proteomes" id="UP000265100">
    <property type="component" value="Chromosome 12"/>
</dbReference>
<sequence>MTNVSLQDFRTYWAEMASYFDEHNCEPTDPEEQYRQNALLEMARYLIQGLDWIDARYAGMSSWDQRLPPPAAKTAVQTLTVIVITAEQAEVSSVLCVCWSLRSSKRLEKCLANTFSTQDVYCHGWTRPTPVRSADLNYPLIMQTTSSLKKTRREGNRASIGWRACMEPCTHDAAVLLGKVVAR</sequence>
<proteinExistence type="predicted"/>
<organism evidence="1 2">
    <name type="scientific">Astatotilapia calliptera</name>
    <name type="common">Eastern happy</name>
    <name type="synonym">Chromis callipterus</name>
    <dbReference type="NCBI Taxonomy" id="8154"/>
    <lineage>
        <taxon>Eukaryota</taxon>
        <taxon>Metazoa</taxon>
        <taxon>Chordata</taxon>
        <taxon>Craniata</taxon>
        <taxon>Vertebrata</taxon>
        <taxon>Euteleostomi</taxon>
        <taxon>Actinopterygii</taxon>
        <taxon>Neopterygii</taxon>
        <taxon>Teleostei</taxon>
        <taxon>Neoteleostei</taxon>
        <taxon>Acanthomorphata</taxon>
        <taxon>Ovalentaria</taxon>
        <taxon>Cichlomorphae</taxon>
        <taxon>Cichliformes</taxon>
        <taxon>Cichlidae</taxon>
        <taxon>African cichlids</taxon>
        <taxon>Pseudocrenilabrinae</taxon>
        <taxon>Haplochromini</taxon>
        <taxon>Astatotilapia</taxon>
    </lineage>
</organism>
<reference evidence="1" key="1">
    <citation type="submission" date="2018-05" db="EMBL/GenBank/DDBJ databases">
        <authorList>
            <person name="Datahose"/>
        </authorList>
    </citation>
    <scope>NUCLEOTIDE SEQUENCE</scope>
</reference>
<evidence type="ECO:0000313" key="1">
    <source>
        <dbReference type="Ensembl" id="ENSACLP00000073536.1"/>
    </source>
</evidence>
<protein>
    <submittedName>
        <fullName evidence="1">Uncharacterized protein</fullName>
    </submittedName>
</protein>
<dbReference type="GeneTree" id="ENSGT00940000176261"/>
<reference evidence="1" key="3">
    <citation type="submission" date="2025-09" db="UniProtKB">
        <authorList>
            <consortium name="Ensembl"/>
        </authorList>
    </citation>
    <scope>IDENTIFICATION</scope>
</reference>